<keyword evidence="2" id="KW-1185">Reference proteome</keyword>
<evidence type="ECO:0000313" key="1">
    <source>
        <dbReference type="EMBL" id="CAL1603975.1"/>
    </source>
</evidence>
<proteinExistence type="predicted"/>
<accession>A0AAV2LTV6</accession>
<dbReference type="EMBL" id="OZ035826">
    <property type="protein sequence ID" value="CAL1603975.1"/>
    <property type="molecule type" value="Genomic_DNA"/>
</dbReference>
<dbReference type="AlphaFoldDB" id="A0AAV2LTV6"/>
<sequence>MLLAEPEEEMCEKQVARELAAVCGDHAFMDCPGHDGCRGILKCIIPNTVETQRTRRGQCSLLSAVASCVFLQFD</sequence>
<gene>
    <name evidence="1" type="ORF">KC01_LOCUS31566</name>
</gene>
<organism evidence="1 2">
    <name type="scientific">Knipowitschia caucasica</name>
    <name type="common">Caucasian dwarf goby</name>
    <name type="synonym">Pomatoschistus caucasicus</name>
    <dbReference type="NCBI Taxonomy" id="637954"/>
    <lineage>
        <taxon>Eukaryota</taxon>
        <taxon>Metazoa</taxon>
        <taxon>Chordata</taxon>
        <taxon>Craniata</taxon>
        <taxon>Vertebrata</taxon>
        <taxon>Euteleostomi</taxon>
        <taxon>Actinopterygii</taxon>
        <taxon>Neopterygii</taxon>
        <taxon>Teleostei</taxon>
        <taxon>Neoteleostei</taxon>
        <taxon>Acanthomorphata</taxon>
        <taxon>Gobiaria</taxon>
        <taxon>Gobiiformes</taxon>
        <taxon>Gobioidei</taxon>
        <taxon>Gobiidae</taxon>
        <taxon>Gobiinae</taxon>
        <taxon>Knipowitschia</taxon>
    </lineage>
</organism>
<evidence type="ECO:0000313" key="2">
    <source>
        <dbReference type="Proteomes" id="UP001497482"/>
    </source>
</evidence>
<protein>
    <submittedName>
        <fullName evidence="1">Uncharacterized protein</fullName>
    </submittedName>
</protein>
<reference evidence="1 2" key="1">
    <citation type="submission" date="2024-04" db="EMBL/GenBank/DDBJ databases">
        <authorList>
            <person name="Waldvogel A.-M."/>
            <person name="Schoenle A."/>
        </authorList>
    </citation>
    <scope>NUCLEOTIDE SEQUENCE [LARGE SCALE GENOMIC DNA]</scope>
</reference>
<dbReference type="Proteomes" id="UP001497482">
    <property type="component" value="Chromosome 4"/>
</dbReference>
<name>A0AAV2LTV6_KNICA</name>